<dbReference type="Pfam" id="PF04892">
    <property type="entry name" value="VanZ"/>
    <property type="match status" value="1"/>
</dbReference>
<proteinExistence type="predicted"/>
<keyword evidence="1" id="KW-0472">Membrane</keyword>
<evidence type="ECO:0000259" key="2">
    <source>
        <dbReference type="Pfam" id="PF04892"/>
    </source>
</evidence>
<dbReference type="PANTHER" id="PTHR36834">
    <property type="entry name" value="MEMBRANE PROTEIN-RELATED"/>
    <property type="match status" value="1"/>
</dbReference>
<organism evidence="3 4">
    <name type="scientific">Parageobacillus thermoglucosidasius</name>
    <name type="common">Geobacillus thermoglucosidasius</name>
    <dbReference type="NCBI Taxonomy" id="1426"/>
    <lineage>
        <taxon>Bacteria</taxon>
        <taxon>Bacillati</taxon>
        <taxon>Bacillota</taxon>
        <taxon>Bacilli</taxon>
        <taxon>Bacillales</taxon>
        <taxon>Anoxybacillaceae</taxon>
        <taxon>Parageobacillus</taxon>
    </lineage>
</organism>
<sequence length="59" mass="6604">MNKSFQILVQSYRISIGIELIQFIENSLVYERSTDIDDVILNTLGGAIGVISIFCLIIL</sequence>
<gene>
    <name evidence="3" type="ORF">IMI45_15595</name>
</gene>
<evidence type="ECO:0000313" key="4">
    <source>
        <dbReference type="Proteomes" id="UP001058458"/>
    </source>
</evidence>
<keyword evidence="1" id="KW-0812">Transmembrane</keyword>
<feature type="domain" description="VanZ-like" evidence="2">
    <location>
        <begin position="7"/>
        <end position="54"/>
    </location>
</feature>
<protein>
    <submittedName>
        <fullName evidence="3">VanZ family protein</fullName>
    </submittedName>
</protein>
<dbReference type="Proteomes" id="UP001058458">
    <property type="component" value="Chromosome"/>
</dbReference>
<dbReference type="PANTHER" id="PTHR36834:SF2">
    <property type="entry name" value="MEMBRANE PROTEIN"/>
    <property type="match status" value="1"/>
</dbReference>
<name>A0AB38QVT7_PARTM</name>
<keyword evidence="1" id="KW-1133">Transmembrane helix</keyword>
<dbReference type="AlphaFoldDB" id="A0AB38QVT7"/>
<accession>A0AB38QVT7</accession>
<dbReference type="InterPro" id="IPR006976">
    <property type="entry name" value="VanZ-like"/>
</dbReference>
<dbReference type="InterPro" id="IPR053150">
    <property type="entry name" value="Teicoplanin_resist-assoc"/>
</dbReference>
<reference evidence="3" key="1">
    <citation type="submission" date="2020-10" db="EMBL/GenBank/DDBJ databases">
        <authorList>
            <person name="Delgado J.A."/>
            <person name="Gonzalez J.M."/>
        </authorList>
    </citation>
    <scope>NUCLEOTIDE SEQUENCE</scope>
    <source>
        <strain evidence="3">23.6</strain>
    </source>
</reference>
<evidence type="ECO:0000256" key="1">
    <source>
        <dbReference type="SAM" id="Phobius"/>
    </source>
</evidence>
<feature type="transmembrane region" description="Helical" evidence="1">
    <location>
        <begin position="39"/>
        <end position="58"/>
    </location>
</feature>
<evidence type="ECO:0000313" key="3">
    <source>
        <dbReference type="EMBL" id="UOE75712.1"/>
    </source>
</evidence>
<dbReference type="EMBL" id="CP063414">
    <property type="protein sequence ID" value="UOE75712.1"/>
    <property type="molecule type" value="Genomic_DNA"/>
</dbReference>
<dbReference type="RefSeq" id="WP_370586486.1">
    <property type="nucleotide sequence ID" value="NZ_CP063414.1"/>
</dbReference>